<dbReference type="Pfam" id="PF17874">
    <property type="entry name" value="TPR_MalT"/>
    <property type="match status" value="1"/>
</dbReference>
<evidence type="ECO:0000313" key="6">
    <source>
        <dbReference type="Proteomes" id="UP000316639"/>
    </source>
</evidence>
<dbReference type="SUPFAM" id="SSF46894">
    <property type="entry name" value="C-terminal effector domain of the bipartite response regulators"/>
    <property type="match status" value="1"/>
</dbReference>
<dbReference type="InterPro" id="IPR000792">
    <property type="entry name" value="Tscrpt_reg_LuxR_C"/>
</dbReference>
<evidence type="ECO:0000313" key="5">
    <source>
        <dbReference type="EMBL" id="TWP49478.1"/>
    </source>
</evidence>
<organism evidence="5 6">
    <name type="scientific">Lentzea tibetensis</name>
    <dbReference type="NCBI Taxonomy" id="2591470"/>
    <lineage>
        <taxon>Bacteria</taxon>
        <taxon>Bacillati</taxon>
        <taxon>Actinomycetota</taxon>
        <taxon>Actinomycetes</taxon>
        <taxon>Pseudonocardiales</taxon>
        <taxon>Pseudonocardiaceae</taxon>
        <taxon>Lentzea</taxon>
    </lineage>
</organism>
<dbReference type="InterPro" id="IPR059106">
    <property type="entry name" value="WHD_MalT"/>
</dbReference>
<comment type="caution">
    <text evidence="5">The sequence shown here is derived from an EMBL/GenBank/DDBJ whole genome shotgun (WGS) entry which is preliminary data.</text>
</comment>
<name>A0A563EQH3_9PSEU</name>
<dbReference type="InterPro" id="IPR049945">
    <property type="entry name" value="AAA_22"/>
</dbReference>
<dbReference type="Proteomes" id="UP000316639">
    <property type="component" value="Unassembled WGS sequence"/>
</dbReference>
<evidence type="ECO:0000256" key="2">
    <source>
        <dbReference type="ARBA" id="ARBA00023125"/>
    </source>
</evidence>
<dbReference type="Pfam" id="PF13401">
    <property type="entry name" value="AAA_22"/>
    <property type="match status" value="1"/>
</dbReference>
<keyword evidence="3" id="KW-0804">Transcription</keyword>
<keyword evidence="1" id="KW-0805">Transcription regulation</keyword>
<dbReference type="PANTHER" id="PTHR44688">
    <property type="entry name" value="DNA-BINDING TRANSCRIPTIONAL ACTIVATOR DEVR_DOSR"/>
    <property type="match status" value="1"/>
</dbReference>
<keyword evidence="2" id="KW-0238">DNA-binding</keyword>
<dbReference type="PRINTS" id="PR00038">
    <property type="entry name" value="HTHLUXR"/>
</dbReference>
<proteinExistence type="predicted"/>
<dbReference type="RefSeq" id="WP_146354352.1">
    <property type="nucleotide sequence ID" value="NZ_VOBR01000015.1"/>
</dbReference>
<dbReference type="Pfam" id="PF00196">
    <property type="entry name" value="GerE"/>
    <property type="match status" value="1"/>
</dbReference>
<sequence length="867" mass="93830">MRLVATKLLTPPERQGQVSRARLFHRLDGALTRPLTLVTAPAGFGKTTLVSAWSRQLPVRSAWLTLDEDDDVPGRFLDYLIAAVRADETAQTLLESSTSVPAVVAALVNDLAAATDDVVLVLDDFHAIGEPEILDAVGFLVDHCPQRLHLVLVGRSEPDLPLARWRGRGLVAEIGAAQLRFSADEAAALLRSVIGAEVGESTVLELHRRAEGWAAGLQMLGIGVRDGTSAAGPSMSAPSVWYRSGDRYVLDYLASEVVRGQSGDVREFLLHTSVLDRLTPSLCDAVTGRRDSDQVIRELERANLFLGPLDEAGEWHRYHGLFADYLRSELDPVQAARCHARAAAWFADREFPAETIKHAVAAGDVELAVRTVRSVVEDQVRRGELASLLSWLNRLPGETVRSHADLAGFKGWLLYLAGRADEAETFARIADAGMPADSPDRAMLLSFQAYLALSQGEPATAAALAGEVLDLLGDSTSFFRAAAMGVLGQARRLTGDRRGAIEVLRAAVRLGERSGNPLSTLEATGYLAPLLYAQGRMREAVLLCEEALDAHAVVAGRRLPMAGLAEVPLGTLRYERDELDDAKKLLVDGIARCEQLGTTSYTLLGLRTLARLHVVHGETDDGLRALLAARRQADAAEDHRRTALVIATIAELHLRTGNVAAAEQVLLEIDQPSTSDYEQLVRARLLVARNRPRSAVDTLTGVCARAVEQGRDGSRIGMLTVLALAHDELGDAAQARELLAGAVELAAPDGYRRTFLDEGAPLVPLLRDVRATAPGFVADLLDRAAAAPRPRASELLTVEGIGVVETLTDTQQRILTLIATGMSNREVAEKLFITVGTTKWHLNQIFGRLQVRNRTEAVARARELHLL</sequence>
<dbReference type="EMBL" id="VOBR01000015">
    <property type="protein sequence ID" value="TWP49478.1"/>
    <property type="molecule type" value="Genomic_DNA"/>
</dbReference>
<dbReference type="GO" id="GO:0003677">
    <property type="term" value="F:DNA binding"/>
    <property type="evidence" value="ECO:0007669"/>
    <property type="project" value="UniProtKB-KW"/>
</dbReference>
<dbReference type="GO" id="GO:0016887">
    <property type="term" value="F:ATP hydrolysis activity"/>
    <property type="evidence" value="ECO:0007669"/>
    <property type="project" value="InterPro"/>
</dbReference>
<dbReference type="Gene3D" id="1.25.40.10">
    <property type="entry name" value="Tetratricopeptide repeat domain"/>
    <property type="match status" value="1"/>
</dbReference>
<evidence type="ECO:0000256" key="1">
    <source>
        <dbReference type="ARBA" id="ARBA00023015"/>
    </source>
</evidence>
<dbReference type="InterPro" id="IPR036388">
    <property type="entry name" value="WH-like_DNA-bd_sf"/>
</dbReference>
<accession>A0A563EQH3</accession>
<dbReference type="InterPro" id="IPR016032">
    <property type="entry name" value="Sig_transdc_resp-reg_C-effctor"/>
</dbReference>
<evidence type="ECO:0000259" key="4">
    <source>
        <dbReference type="PROSITE" id="PS50043"/>
    </source>
</evidence>
<feature type="domain" description="HTH luxR-type" evidence="4">
    <location>
        <begin position="800"/>
        <end position="865"/>
    </location>
</feature>
<dbReference type="AlphaFoldDB" id="A0A563EQH3"/>
<dbReference type="OrthoDB" id="134985at2"/>
<dbReference type="SUPFAM" id="SSF48452">
    <property type="entry name" value="TPR-like"/>
    <property type="match status" value="1"/>
</dbReference>
<reference evidence="5 6" key="1">
    <citation type="submission" date="2019-07" db="EMBL/GenBank/DDBJ databases">
        <title>Lentzea xizangensis sp. nov., isolated from Qinghai-Tibetan Plateau Soils.</title>
        <authorList>
            <person name="Huang J."/>
        </authorList>
    </citation>
    <scope>NUCLEOTIDE SEQUENCE [LARGE SCALE GENOMIC DNA]</scope>
    <source>
        <strain evidence="5 6">FXJ1.1311</strain>
    </source>
</reference>
<dbReference type="CDD" id="cd06170">
    <property type="entry name" value="LuxR_C_like"/>
    <property type="match status" value="1"/>
</dbReference>
<dbReference type="Gene3D" id="1.10.10.10">
    <property type="entry name" value="Winged helix-like DNA-binding domain superfamily/Winged helix DNA-binding domain"/>
    <property type="match status" value="1"/>
</dbReference>
<dbReference type="GO" id="GO:0006355">
    <property type="term" value="P:regulation of DNA-templated transcription"/>
    <property type="evidence" value="ECO:0007669"/>
    <property type="project" value="InterPro"/>
</dbReference>
<dbReference type="InterPro" id="IPR011990">
    <property type="entry name" value="TPR-like_helical_dom_sf"/>
</dbReference>
<protein>
    <submittedName>
        <fullName evidence="5">Helix-turn-helix transcriptional regulator</fullName>
    </submittedName>
</protein>
<evidence type="ECO:0000256" key="3">
    <source>
        <dbReference type="ARBA" id="ARBA00023163"/>
    </source>
</evidence>
<dbReference type="PANTHER" id="PTHR44688:SF16">
    <property type="entry name" value="DNA-BINDING TRANSCRIPTIONAL ACTIVATOR DEVR_DOSR"/>
    <property type="match status" value="1"/>
</dbReference>
<dbReference type="Pfam" id="PF25873">
    <property type="entry name" value="WHD_MalT"/>
    <property type="match status" value="1"/>
</dbReference>
<gene>
    <name evidence="5" type="ORF">FKR81_23290</name>
</gene>
<dbReference type="SMART" id="SM00421">
    <property type="entry name" value="HTH_LUXR"/>
    <property type="match status" value="1"/>
</dbReference>
<keyword evidence="6" id="KW-1185">Reference proteome</keyword>
<dbReference type="SUPFAM" id="SSF52540">
    <property type="entry name" value="P-loop containing nucleoside triphosphate hydrolases"/>
    <property type="match status" value="1"/>
</dbReference>
<dbReference type="InterPro" id="IPR027417">
    <property type="entry name" value="P-loop_NTPase"/>
</dbReference>
<dbReference type="PROSITE" id="PS50043">
    <property type="entry name" value="HTH_LUXR_2"/>
    <property type="match status" value="1"/>
</dbReference>
<dbReference type="InterPro" id="IPR041617">
    <property type="entry name" value="TPR_MalT"/>
</dbReference>
<dbReference type="Gene3D" id="3.40.50.300">
    <property type="entry name" value="P-loop containing nucleotide triphosphate hydrolases"/>
    <property type="match status" value="1"/>
</dbReference>